<evidence type="ECO:0000313" key="2">
    <source>
        <dbReference type="Proteomes" id="UP000027647"/>
    </source>
</evidence>
<organism evidence="1 2">
    <name type="scientific">Erythrobacter longus</name>
    <dbReference type="NCBI Taxonomy" id="1044"/>
    <lineage>
        <taxon>Bacteria</taxon>
        <taxon>Pseudomonadati</taxon>
        <taxon>Pseudomonadota</taxon>
        <taxon>Alphaproteobacteria</taxon>
        <taxon>Sphingomonadales</taxon>
        <taxon>Erythrobacteraceae</taxon>
        <taxon>Erythrobacter/Porphyrobacter group</taxon>
        <taxon>Erythrobacter</taxon>
    </lineage>
</organism>
<protein>
    <submittedName>
        <fullName evidence="1">Uncharacterized protein</fullName>
    </submittedName>
</protein>
<dbReference type="Proteomes" id="UP000027647">
    <property type="component" value="Unassembled WGS sequence"/>
</dbReference>
<evidence type="ECO:0000313" key="1">
    <source>
        <dbReference type="EMBL" id="KEO90444.1"/>
    </source>
</evidence>
<gene>
    <name evidence="1" type="ORF">EH31_10170</name>
</gene>
<dbReference type="AlphaFoldDB" id="A0A074MAK7"/>
<sequence length="83" mass="9691">MTFTHVGQGLIYKFVEVLRTWPLDRKRKRRLRMLKDGKGALGVRRHNKFEQRYSGIQGNRDYFGARNSASVNELAKLIDGLRV</sequence>
<proteinExistence type="predicted"/>
<accession>A0A074MAK7</accession>
<keyword evidence="2" id="KW-1185">Reference proteome</keyword>
<comment type="caution">
    <text evidence="1">The sequence shown here is derived from an EMBL/GenBank/DDBJ whole genome shotgun (WGS) entry which is preliminary data.</text>
</comment>
<dbReference type="EMBL" id="JMIW01000003">
    <property type="protein sequence ID" value="KEO90444.1"/>
    <property type="molecule type" value="Genomic_DNA"/>
</dbReference>
<reference evidence="1 2" key="1">
    <citation type="submission" date="2014-04" db="EMBL/GenBank/DDBJ databases">
        <title>A comprehensive comparison of genomes of Erythrobacter spp. strains.</title>
        <authorList>
            <person name="Zheng Q."/>
        </authorList>
    </citation>
    <scope>NUCLEOTIDE SEQUENCE [LARGE SCALE GENOMIC DNA]</scope>
    <source>
        <strain evidence="1 2">DSM 6997</strain>
    </source>
</reference>
<name>A0A074MAK7_ERYLO</name>